<keyword evidence="9" id="KW-1185">Reference proteome</keyword>
<dbReference type="InterPro" id="IPR039425">
    <property type="entry name" value="RNA_pol_sigma-70-like"/>
</dbReference>
<gene>
    <name evidence="8" type="ORF">KCX82_17065</name>
</gene>
<proteinExistence type="inferred from homology"/>
<dbReference type="EMBL" id="JAGSND010000014">
    <property type="protein sequence ID" value="MBR0599598.1"/>
    <property type="molecule type" value="Genomic_DNA"/>
</dbReference>
<dbReference type="NCBIfam" id="TIGR02937">
    <property type="entry name" value="sigma70-ECF"/>
    <property type="match status" value="1"/>
</dbReference>
<evidence type="ECO:0000313" key="9">
    <source>
        <dbReference type="Proteomes" id="UP000675664"/>
    </source>
</evidence>
<reference evidence="8" key="1">
    <citation type="submission" date="2021-04" db="EMBL/GenBank/DDBJ databases">
        <title>Sinoanaerobacter chloroacetimidivorans sp. nov., an obligate anaerobic bacterium isolated from anaerobic sludge.</title>
        <authorList>
            <person name="Bao Y."/>
        </authorList>
    </citation>
    <scope>NUCLEOTIDE SEQUENCE</scope>
    <source>
        <strain evidence="8">BAD-6</strain>
    </source>
</reference>
<dbReference type="GO" id="GO:0003677">
    <property type="term" value="F:DNA binding"/>
    <property type="evidence" value="ECO:0007669"/>
    <property type="project" value="UniProtKB-KW"/>
</dbReference>
<dbReference type="Gene3D" id="1.10.10.10">
    <property type="entry name" value="Winged helix-like DNA-binding domain superfamily/Winged helix DNA-binding domain"/>
    <property type="match status" value="1"/>
</dbReference>
<keyword evidence="3" id="KW-0731">Sigma factor</keyword>
<dbReference type="Pfam" id="PF08281">
    <property type="entry name" value="Sigma70_r4_2"/>
    <property type="match status" value="1"/>
</dbReference>
<evidence type="ECO:0000256" key="2">
    <source>
        <dbReference type="ARBA" id="ARBA00023015"/>
    </source>
</evidence>
<keyword evidence="2" id="KW-0805">Transcription regulation</keyword>
<comment type="caution">
    <text evidence="8">The sequence shown here is derived from an EMBL/GenBank/DDBJ whole genome shotgun (WGS) entry which is preliminary data.</text>
</comment>
<feature type="domain" description="RNA polymerase sigma factor 70 region 4 type 2" evidence="7">
    <location>
        <begin position="114"/>
        <end position="164"/>
    </location>
</feature>
<dbReference type="InterPro" id="IPR013324">
    <property type="entry name" value="RNA_pol_sigma_r3/r4-like"/>
</dbReference>
<organism evidence="8 9">
    <name type="scientific">Sinanaerobacter chloroacetimidivorans</name>
    <dbReference type="NCBI Taxonomy" id="2818044"/>
    <lineage>
        <taxon>Bacteria</taxon>
        <taxon>Bacillati</taxon>
        <taxon>Bacillota</taxon>
        <taxon>Clostridia</taxon>
        <taxon>Peptostreptococcales</taxon>
        <taxon>Anaerovoracaceae</taxon>
        <taxon>Sinanaerobacter</taxon>
    </lineage>
</organism>
<dbReference type="AlphaFoldDB" id="A0A8J7W5R9"/>
<feature type="domain" description="RNA polymerase sigma-70 region 2" evidence="6">
    <location>
        <begin position="17"/>
        <end position="82"/>
    </location>
</feature>
<keyword evidence="5" id="KW-0804">Transcription</keyword>
<dbReference type="SUPFAM" id="SSF88946">
    <property type="entry name" value="Sigma2 domain of RNA polymerase sigma factors"/>
    <property type="match status" value="1"/>
</dbReference>
<dbReference type="CDD" id="cd06171">
    <property type="entry name" value="Sigma70_r4"/>
    <property type="match status" value="1"/>
</dbReference>
<dbReference type="Gene3D" id="1.10.1740.10">
    <property type="match status" value="1"/>
</dbReference>
<evidence type="ECO:0000259" key="6">
    <source>
        <dbReference type="Pfam" id="PF04542"/>
    </source>
</evidence>
<dbReference type="InterPro" id="IPR036388">
    <property type="entry name" value="WH-like_DNA-bd_sf"/>
</dbReference>
<dbReference type="RefSeq" id="WP_227019732.1">
    <property type="nucleotide sequence ID" value="NZ_JAGSND010000014.1"/>
</dbReference>
<dbReference type="SUPFAM" id="SSF88659">
    <property type="entry name" value="Sigma3 and sigma4 domains of RNA polymerase sigma factors"/>
    <property type="match status" value="1"/>
</dbReference>
<dbReference type="InterPro" id="IPR014284">
    <property type="entry name" value="RNA_pol_sigma-70_dom"/>
</dbReference>
<dbReference type="Proteomes" id="UP000675664">
    <property type="component" value="Unassembled WGS sequence"/>
</dbReference>
<dbReference type="InterPro" id="IPR007627">
    <property type="entry name" value="RNA_pol_sigma70_r2"/>
</dbReference>
<name>A0A8J7W5R9_9FIRM</name>
<evidence type="ECO:0000256" key="5">
    <source>
        <dbReference type="ARBA" id="ARBA00023163"/>
    </source>
</evidence>
<dbReference type="PANTHER" id="PTHR43133:SF8">
    <property type="entry name" value="RNA POLYMERASE SIGMA FACTOR HI_1459-RELATED"/>
    <property type="match status" value="1"/>
</dbReference>
<dbReference type="PANTHER" id="PTHR43133">
    <property type="entry name" value="RNA POLYMERASE ECF-TYPE SIGMA FACTO"/>
    <property type="match status" value="1"/>
</dbReference>
<evidence type="ECO:0000259" key="7">
    <source>
        <dbReference type="Pfam" id="PF08281"/>
    </source>
</evidence>
<comment type="similarity">
    <text evidence="1">Belongs to the sigma-70 factor family. ECF subfamily.</text>
</comment>
<dbReference type="InterPro" id="IPR013325">
    <property type="entry name" value="RNA_pol_sigma_r2"/>
</dbReference>
<dbReference type="InterPro" id="IPR013249">
    <property type="entry name" value="RNA_pol_sigma70_r4_t2"/>
</dbReference>
<evidence type="ECO:0000313" key="8">
    <source>
        <dbReference type="EMBL" id="MBR0599598.1"/>
    </source>
</evidence>
<evidence type="ECO:0000256" key="4">
    <source>
        <dbReference type="ARBA" id="ARBA00023125"/>
    </source>
</evidence>
<protein>
    <submittedName>
        <fullName evidence="8">Sigma-70 family RNA polymerase sigma factor</fullName>
    </submittedName>
</protein>
<dbReference type="GO" id="GO:0006352">
    <property type="term" value="P:DNA-templated transcription initiation"/>
    <property type="evidence" value="ECO:0007669"/>
    <property type="project" value="InterPro"/>
</dbReference>
<keyword evidence="4" id="KW-0238">DNA-binding</keyword>
<evidence type="ECO:0000256" key="1">
    <source>
        <dbReference type="ARBA" id="ARBA00010641"/>
    </source>
</evidence>
<dbReference type="Pfam" id="PF04542">
    <property type="entry name" value="Sigma70_r2"/>
    <property type="match status" value="1"/>
</dbReference>
<accession>A0A8J7W5R9</accession>
<dbReference type="GO" id="GO:0016987">
    <property type="term" value="F:sigma factor activity"/>
    <property type="evidence" value="ECO:0007669"/>
    <property type="project" value="UniProtKB-KW"/>
</dbReference>
<evidence type="ECO:0000256" key="3">
    <source>
        <dbReference type="ARBA" id="ARBA00023082"/>
    </source>
</evidence>
<sequence length="170" mass="20582">MDIGRTKRRTFETICNTYSKDLQRFIYTLTRKDPFAMEEIFQNTMEEALKGLKYLRDESKMKSWIFSIAKTEARRYYAANRKFYNNEFIELDEDTFSIQDNEDFTELIANSYLLKSLVNEISEDEQQIFILHYYFDLPLIEISEILHINYNNIKSMHRRGINKMKKKCFL</sequence>
<reference evidence="8" key="2">
    <citation type="submission" date="2021-04" db="EMBL/GenBank/DDBJ databases">
        <authorList>
            <person name="Liu J."/>
        </authorList>
    </citation>
    <scope>NUCLEOTIDE SEQUENCE</scope>
    <source>
        <strain evidence="8">BAD-6</strain>
    </source>
</reference>